<dbReference type="Pfam" id="PF00221">
    <property type="entry name" value="Lyase_aromatic"/>
    <property type="match status" value="1"/>
</dbReference>
<dbReference type="SUPFAM" id="SSF48557">
    <property type="entry name" value="L-aspartase-like"/>
    <property type="match status" value="1"/>
</dbReference>
<proteinExistence type="inferred from homology"/>
<dbReference type="STRING" id="1220188.A0A4S3JBS7"/>
<organism evidence="2 3">
    <name type="scientific">Aspergillus tanneri</name>
    <dbReference type="NCBI Taxonomy" id="1220188"/>
    <lineage>
        <taxon>Eukaryota</taxon>
        <taxon>Fungi</taxon>
        <taxon>Dikarya</taxon>
        <taxon>Ascomycota</taxon>
        <taxon>Pezizomycotina</taxon>
        <taxon>Eurotiomycetes</taxon>
        <taxon>Eurotiomycetidae</taxon>
        <taxon>Eurotiales</taxon>
        <taxon>Aspergillaceae</taxon>
        <taxon>Aspergillus</taxon>
        <taxon>Aspergillus subgen. Circumdati</taxon>
    </lineage>
</organism>
<gene>
    <name evidence="2" type="ORF">EYZ11_008774</name>
</gene>
<dbReference type="GO" id="GO:0003824">
    <property type="term" value="F:catalytic activity"/>
    <property type="evidence" value="ECO:0007669"/>
    <property type="project" value="InterPro"/>
</dbReference>
<keyword evidence="3" id="KW-1185">Reference proteome</keyword>
<reference evidence="2 3" key="1">
    <citation type="submission" date="2019-03" db="EMBL/GenBank/DDBJ databases">
        <title>The genome sequence of a newly discovered highly antifungal drug resistant Aspergillus species, Aspergillus tanneri NIH 1004.</title>
        <authorList>
            <person name="Mounaud S."/>
            <person name="Singh I."/>
            <person name="Joardar V."/>
            <person name="Pakala S."/>
            <person name="Pakala S."/>
            <person name="Venepally P."/>
            <person name="Hoover J."/>
            <person name="Nierman W."/>
            <person name="Chung J."/>
            <person name="Losada L."/>
        </authorList>
    </citation>
    <scope>NUCLEOTIDE SEQUENCE [LARGE SCALE GENOMIC DNA]</scope>
    <source>
        <strain evidence="2 3">NIH1004</strain>
    </source>
</reference>
<protein>
    <recommendedName>
        <fullName evidence="4">Phenylalanine ammonia-lyase</fullName>
    </recommendedName>
</protein>
<name>A0A4S3JBS7_9EURO</name>
<dbReference type="InterPro" id="IPR024083">
    <property type="entry name" value="Fumarase/histidase_N"/>
</dbReference>
<evidence type="ECO:0000313" key="2">
    <source>
        <dbReference type="EMBL" id="THC91767.1"/>
    </source>
</evidence>
<sequence>MPLAYIAGVIEGSPGIFVRGKSPKAQPVTAEQELDRLSIPRITLGPKEGLGLVNGTAASAALASLVLYDAHQLALLSQVVTALTVEALCGTTESFHPFLSDVRPHEGQIETAANILSALQESRLARGPSGSHEAAGLVQDRYALRTASQWIGPQLEDLALADRQCNEMIDPDLNNGLPTNLVADDPSLSFTMKGVDINMASYMSELAYIANPISTHVQTAEMHNQAVNSLAFLSARYTMQAVDLVSMMGACSIYVACQALDLRVLQLNFFHDTQSVLASTIRQVFEDILRPHAQEKLSRGLAKVIQSAWSSTSRMDIRDRCRCVVDKSLPTILDEIASIQLSDCGCMTRNVLKDINQWKEATASKLESAYKQAIDRFCKTQNTPDYLGVGSKAIYLAVRHQLGIPFHQGFTEHPSADMPDKINGRAKKTIGSWISIIYEALRDHSLSGVILDALKPCD</sequence>
<dbReference type="Gene3D" id="1.10.275.10">
    <property type="entry name" value="Fumarase/aspartase (N-terminal domain)"/>
    <property type="match status" value="1"/>
</dbReference>
<evidence type="ECO:0008006" key="4">
    <source>
        <dbReference type="Google" id="ProtNLM"/>
    </source>
</evidence>
<evidence type="ECO:0000256" key="1">
    <source>
        <dbReference type="ARBA" id="ARBA00007238"/>
    </source>
</evidence>
<comment type="similarity">
    <text evidence="1">Belongs to the PAL/histidase family.</text>
</comment>
<dbReference type="PANTHER" id="PTHR10362">
    <property type="entry name" value="HISTIDINE AMMONIA-LYASE"/>
    <property type="match status" value="1"/>
</dbReference>
<dbReference type="InterPro" id="IPR008948">
    <property type="entry name" value="L-Aspartase-like"/>
</dbReference>
<accession>A0A4S3JBS7</accession>
<evidence type="ECO:0000313" key="3">
    <source>
        <dbReference type="Proteomes" id="UP000308092"/>
    </source>
</evidence>
<dbReference type="AlphaFoldDB" id="A0A4S3JBS7"/>
<dbReference type="InterPro" id="IPR001106">
    <property type="entry name" value="Aromatic_Lyase"/>
</dbReference>
<dbReference type="EMBL" id="SOSA01000386">
    <property type="protein sequence ID" value="THC91767.1"/>
    <property type="molecule type" value="Genomic_DNA"/>
</dbReference>
<dbReference type="Proteomes" id="UP000308092">
    <property type="component" value="Unassembled WGS sequence"/>
</dbReference>
<dbReference type="VEuPathDB" id="FungiDB:EYZ11_008774"/>
<comment type="caution">
    <text evidence="2">The sequence shown here is derived from an EMBL/GenBank/DDBJ whole genome shotgun (WGS) entry which is preliminary data.</text>
</comment>
<dbReference type="Gene3D" id="1.20.200.10">
    <property type="entry name" value="Fumarase/aspartase (Central domain)"/>
    <property type="match status" value="3"/>
</dbReference>